<evidence type="ECO:0000256" key="4">
    <source>
        <dbReference type="ARBA" id="ARBA00023136"/>
    </source>
</evidence>
<name>A0A3S5YD82_RHOH1</name>
<evidence type="ECO:0000256" key="2">
    <source>
        <dbReference type="ARBA" id="ARBA00022692"/>
    </source>
</evidence>
<evidence type="ECO:0000313" key="8">
    <source>
        <dbReference type="Proteomes" id="UP000006892"/>
    </source>
</evidence>
<accession>A0A3S5YD82</accession>
<dbReference type="GO" id="GO:0030416">
    <property type="term" value="P:methylamine metabolic process"/>
    <property type="evidence" value="ECO:0007669"/>
    <property type="project" value="InterPro"/>
</dbReference>
<organism evidence="7">
    <name type="scientific">Rhodococcus hoagii (strain 103S)</name>
    <name type="common">Rhodococcus equi</name>
    <dbReference type="NCBI Taxonomy" id="685727"/>
    <lineage>
        <taxon>Bacteria</taxon>
        <taxon>Bacillati</taxon>
        <taxon>Actinomycetota</taxon>
        <taxon>Actinomycetes</taxon>
        <taxon>Mycobacteriales</taxon>
        <taxon>Nocardiaceae</taxon>
        <taxon>Prescottella</taxon>
    </lineage>
</organism>
<feature type="transmembrane region" description="Helical" evidence="5">
    <location>
        <begin position="116"/>
        <end position="136"/>
    </location>
</feature>
<keyword evidence="2 5" id="KW-0812">Transmembrane</keyword>
<dbReference type="EMBL" id="FN563149">
    <property type="protein sequence ID" value="CBH50462.1"/>
    <property type="molecule type" value="Genomic_DNA"/>
</dbReference>
<proteinExistence type="predicted"/>
<feature type="transmembrane region" description="Helical" evidence="5">
    <location>
        <begin position="73"/>
        <end position="95"/>
    </location>
</feature>
<feature type="domain" description="Methylamine utilisation protein MauE" evidence="6">
    <location>
        <begin position="5"/>
        <end position="135"/>
    </location>
</feature>
<dbReference type="InterPro" id="IPR009908">
    <property type="entry name" value="Methylamine_util_MauE"/>
</dbReference>
<feature type="transmembrane region" description="Helical" evidence="5">
    <location>
        <begin position="45"/>
        <end position="67"/>
    </location>
</feature>
<evidence type="ECO:0000256" key="5">
    <source>
        <dbReference type="SAM" id="Phobius"/>
    </source>
</evidence>
<dbReference type="GO" id="GO:0016020">
    <property type="term" value="C:membrane"/>
    <property type="evidence" value="ECO:0007669"/>
    <property type="project" value="UniProtKB-SubCell"/>
</dbReference>
<evidence type="ECO:0000313" key="7">
    <source>
        <dbReference type="EMBL" id="CBH50462.1"/>
    </source>
</evidence>
<dbReference type="UniPathway" id="UPA00895"/>
<reference evidence="7" key="1">
    <citation type="journal article" date="2010" name="PLoS Genet.">
        <title>The genome of a pathogenic rhodococcus: cooptive virulence underpinned by key gene acquisitions.</title>
        <authorList>
            <person name="Letek M."/>
            <person name="Gonzalez P."/>
            <person name="Macarthur I."/>
            <person name="Rodriguez H."/>
            <person name="Freeman T.C."/>
            <person name="Valero-Rello A."/>
            <person name="Blanco M."/>
            <person name="Buckley T."/>
            <person name="Cherevach I."/>
            <person name="Fahey R."/>
            <person name="Hapeshi A."/>
            <person name="Holdstock J."/>
            <person name="Leadon D."/>
            <person name="Navas J."/>
            <person name="Ocampo A."/>
            <person name="Quail M.A."/>
            <person name="Sanders M."/>
            <person name="Scortti M.M."/>
            <person name="Prescott J.F."/>
            <person name="Fogarty U."/>
            <person name="Meijer W.G."/>
            <person name="Parkhill J."/>
            <person name="Bentley S.D."/>
            <person name="Vazquez-Boland J.A."/>
        </authorList>
    </citation>
    <scope>NUCLEOTIDE SEQUENCE [LARGE SCALE GENOMIC DNA]</scope>
    <source>
        <strain evidence="7 8">103S</strain>
    </source>
</reference>
<dbReference type="AlphaFoldDB" id="A0A3S5YD82"/>
<feature type="transmembrane region" description="Helical" evidence="5">
    <location>
        <begin position="6"/>
        <end position="24"/>
    </location>
</feature>
<evidence type="ECO:0000256" key="3">
    <source>
        <dbReference type="ARBA" id="ARBA00022989"/>
    </source>
</evidence>
<dbReference type="Proteomes" id="UP001154400">
    <property type="component" value="Chromosome"/>
</dbReference>
<gene>
    <name evidence="7" type="primary">mauE</name>
    <name evidence="7" type="ordered locus">REQ_45010</name>
</gene>
<keyword evidence="3 5" id="KW-1133">Transmembrane helix</keyword>
<feature type="transmembrane region" description="Helical" evidence="5">
    <location>
        <begin position="148"/>
        <end position="167"/>
    </location>
</feature>
<comment type="subcellular location">
    <subcellularLocation>
        <location evidence="1">Membrane</location>
        <topology evidence="1">Multi-pass membrane protein</topology>
    </subcellularLocation>
</comment>
<evidence type="ECO:0000259" key="6">
    <source>
        <dbReference type="Pfam" id="PF07291"/>
    </source>
</evidence>
<dbReference type="Pfam" id="PF07291">
    <property type="entry name" value="MauE"/>
    <property type="match status" value="1"/>
</dbReference>
<dbReference type="KEGG" id="req:REQ_45010"/>
<sequence>MDPRMLWTMIAAAVGGVLLLAGVPKVRDRESLLRVVRGYRILPASLERLVAATLPSVEIALGVALIAGFAPRIAAAVATVLFTGFCVGLTVNLLRGRRELDCGCFAFGNEGEAPRIGWFHAVRAATLAVVAGALAATTSTAPTPAEHVLAVAGVLVVLAAIVAAVQLRSVVHLGRRPVDAHLSKASIELRVASAISRY</sequence>
<evidence type="ECO:0000256" key="1">
    <source>
        <dbReference type="ARBA" id="ARBA00004141"/>
    </source>
</evidence>
<keyword evidence="4 5" id="KW-0472">Membrane</keyword>
<protein>
    <submittedName>
        <fullName evidence="7">Methylamine utilization protein MauE</fullName>
    </submittedName>
</protein>